<name>X0VHG2_9ZZZZ</name>
<accession>X0VHG2</accession>
<sequence length="53" mass="5763">MKTYSGLTSVSAIATVLFIATMATAQASDIPRVWHRTTEIDGQTIFYREGGPT</sequence>
<reference evidence="1" key="1">
    <citation type="journal article" date="2014" name="Front. Microbiol.">
        <title>High frequency of phylogenetically diverse reductive dehalogenase-homologous genes in deep subseafloor sedimentary metagenomes.</title>
        <authorList>
            <person name="Kawai M."/>
            <person name="Futagami T."/>
            <person name="Toyoda A."/>
            <person name="Takaki Y."/>
            <person name="Nishi S."/>
            <person name="Hori S."/>
            <person name="Arai W."/>
            <person name="Tsubouchi T."/>
            <person name="Morono Y."/>
            <person name="Uchiyama I."/>
            <person name="Ito T."/>
            <person name="Fujiyama A."/>
            <person name="Inagaki F."/>
            <person name="Takami H."/>
        </authorList>
    </citation>
    <scope>NUCLEOTIDE SEQUENCE</scope>
    <source>
        <strain evidence="1">Expedition CK06-06</strain>
    </source>
</reference>
<protein>
    <submittedName>
        <fullName evidence="1">Uncharacterized protein</fullName>
    </submittedName>
</protein>
<feature type="non-terminal residue" evidence="1">
    <location>
        <position position="53"/>
    </location>
</feature>
<evidence type="ECO:0000313" key="1">
    <source>
        <dbReference type="EMBL" id="GAG17725.1"/>
    </source>
</evidence>
<gene>
    <name evidence="1" type="ORF">S01H1_58202</name>
</gene>
<proteinExistence type="predicted"/>
<dbReference type="EMBL" id="BARS01038006">
    <property type="protein sequence ID" value="GAG17725.1"/>
    <property type="molecule type" value="Genomic_DNA"/>
</dbReference>
<comment type="caution">
    <text evidence="1">The sequence shown here is derived from an EMBL/GenBank/DDBJ whole genome shotgun (WGS) entry which is preliminary data.</text>
</comment>
<organism evidence="1">
    <name type="scientific">marine sediment metagenome</name>
    <dbReference type="NCBI Taxonomy" id="412755"/>
    <lineage>
        <taxon>unclassified sequences</taxon>
        <taxon>metagenomes</taxon>
        <taxon>ecological metagenomes</taxon>
    </lineage>
</organism>
<dbReference type="AlphaFoldDB" id="X0VHG2"/>